<dbReference type="GO" id="GO:0003925">
    <property type="term" value="F:G protein activity"/>
    <property type="evidence" value="ECO:0007669"/>
    <property type="project" value="UniProtKB-EC"/>
</dbReference>
<dbReference type="WBParaSite" id="nRc.2.0.1.t12475-RA">
    <property type="protein sequence ID" value="nRc.2.0.1.t12475-RA"/>
    <property type="gene ID" value="nRc.2.0.1.g12475"/>
</dbReference>
<dbReference type="Proteomes" id="UP000887565">
    <property type="component" value="Unplaced"/>
</dbReference>
<reference evidence="6" key="1">
    <citation type="submission" date="2022-11" db="UniProtKB">
        <authorList>
            <consortium name="WormBaseParasite"/>
        </authorList>
    </citation>
    <scope>IDENTIFICATION</scope>
</reference>
<evidence type="ECO:0000313" key="6">
    <source>
        <dbReference type="WBParaSite" id="nRc.2.0.1.t12475-RA"/>
    </source>
</evidence>
<dbReference type="SUPFAM" id="SSF52540">
    <property type="entry name" value="P-loop containing nucleoside triphosphate hydrolases"/>
    <property type="match status" value="1"/>
</dbReference>
<comment type="similarity">
    <text evidence="1">Belongs to the small GTPase superfamily. Ras family.</text>
</comment>
<dbReference type="GO" id="GO:0005525">
    <property type="term" value="F:GTP binding"/>
    <property type="evidence" value="ECO:0007669"/>
    <property type="project" value="InterPro"/>
</dbReference>
<evidence type="ECO:0000256" key="2">
    <source>
        <dbReference type="ARBA" id="ARBA00011984"/>
    </source>
</evidence>
<dbReference type="PANTHER" id="PTHR45704">
    <property type="entry name" value="RAS-LIKE FAMILY MEMBER 11"/>
    <property type="match status" value="1"/>
</dbReference>
<evidence type="ECO:0000256" key="3">
    <source>
        <dbReference type="ARBA" id="ARBA00022801"/>
    </source>
</evidence>
<dbReference type="InterPro" id="IPR027417">
    <property type="entry name" value="P-loop_NTPase"/>
</dbReference>
<dbReference type="InterPro" id="IPR051065">
    <property type="entry name" value="Ras-related_GTPase"/>
</dbReference>
<dbReference type="EC" id="3.6.5.2" evidence="2"/>
<keyword evidence="5" id="KW-1185">Reference proteome</keyword>
<evidence type="ECO:0000256" key="4">
    <source>
        <dbReference type="ARBA" id="ARBA00048098"/>
    </source>
</evidence>
<proteinExistence type="inferred from homology"/>
<dbReference type="Pfam" id="PF00071">
    <property type="entry name" value="Ras"/>
    <property type="match status" value="1"/>
</dbReference>
<keyword evidence="3" id="KW-0378">Hydrolase</keyword>
<protein>
    <recommendedName>
        <fullName evidence="2">small monomeric GTPase</fullName>
        <ecNumber evidence="2">3.6.5.2</ecNumber>
    </recommendedName>
</protein>
<evidence type="ECO:0000313" key="5">
    <source>
        <dbReference type="Proteomes" id="UP000887565"/>
    </source>
</evidence>
<evidence type="ECO:0000256" key="1">
    <source>
        <dbReference type="ARBA" id="ARBA00008344"/>
    </source>
</evidence>
<organism evidence="5 6">
    <name type="scientific">Romanomermis culicivorax</name>
    <name type="common">Nematode worm</name>
    <dbReference type="NCBI Taxonomy" id="13658"/>
    <lineage>
        <taxon>Eukaryota</taxon>
        <taxon>Metazoa</taxon>
        <taxon>Ecdysozoa</taxon>
        <taxon>Nematoda</taxon>
        <taxon>Enoplea</taxon>
        <taxon>Dorylaimia</taxon>
        <taxon>Mermithida</taxon>
        <taxon>Mermithoidea</taxon>
        <taxon>Mermithidae</taxon>
        <taxon>Romanomermis</taxon>
    </lineage>
</organism>
<sequence>KNRDPKRYLGWADVIIVVYSVTDVQSFEFAENLLKMIARHDHSLCNRPHTVCLYGNKIDIDRYRRIYRFLNRKR</sequence>
<accession>A0A915IE69</accession>
<dbReference type="Gene3D" id="3.40.50.300">
    <property type="entry name" value="P-loop containing nucleotide triphosphate hydrolases"/>
    <property type="match status" value="1"/>
</dbReference>
<comment type="catalytic activity">
    <reaction evidence="4">
        <text>GTP + H2O = GDP + phosphate + H(+)</text>
        <dbReference type="Rhea" id="RHEA:19669"/>
        <dbReference type="ChEBI" id="CHEBI:15377"/>
        <dbReference type="ChEBI" id="CHEBI:15378"/>
        <dbReference type="ChEBI" id="CHEBI:37565"/>
        <dbReference type="ChEBI" id="CHEBI:43474"/>
        <dbReference type="ChEBI" id="CHEBI:58189"/>
        <dbReference type="EC" id="3.6.5.2"/>
    </reaction>
</comment>
<name>A0A915IE69_ROMCU</name>
<dbReference type="AlphaFoldDB" id="A0A915IE69"/>
<dbReference type="InterPro" id="IPR001806">
    <property type="entry name" value="Small_GTPase"/>
</dbReference>